<dbReference type="PANTHER" id="PTHR30349">
    <property type="entry name" value="PHAGE INTEGRASE-RELATED"/>
    <property type="match status" value="1"/>
</dbReference>
<dbReference type="GO" id="GO:0003677">
    <property type="term" value="F:DNA binding"/>
    <property type="evidence" value="ECO:0007669"/>
    <property type="project" value="UniProtKB-KW"/>
</dbReference>
<dbReference type="PANTHER" id="PTHR30349:SF64">
    <property type="entry name" value="PROPHAGE INTEGRASE INTD-RELATED"/>
    <property type="match status" value="1"/>
</dbReference>
<proteinExistence type="inferred from homology"/>
<dbReference type="SUPFAM" id="SSF56349">
    <property type="entry name" value="DNA breaking-rejoining enzymes"/>
    <property type="match status" value="1"/>
</dbReference>
<dbReference type="InterPro" id="IPR010998">
    <property type="entry name" value="Integrase_recombinase_N"/>
</dbReference>
<evidence type="ECO:0000256" key="1">
    <source>
        <dbReference type="ARBA" id="ARBA00008857"/>
    </source>
</evidence>
<dbReference type="InterPro" id="IPR050090">
    <property type="entry name" value="Tyrosine_recombinase_XerCD"/>
</dbReference>
<dbReference type="PROSITE" id="PS51898">
    <property type="entry name" value="TYR_RECOMBINASE"/>
    <property type="match status" value="1"/>
</dbReference>
<protein>
    <submittedName>
        <fullName evidence="6">Integrase</fullName>
    </submittedName>
</protein>
<feature type="domain" description="Tyr recombinase" evidence="5">
    <location>
        <begin position="186"/>
        <end position="447"/>
    </location>
</feature>
<keyword evidence="7" id="KW-1185">Reference proteome</keyword>
<keyword evidence="3" id="KW-0233">DNA recombination</keyword>
<dbReference type="OrthoDB" id="1822491at2"/>
<dbReference type="Pfam" id="PF00589">
    <property type="entry name" value="Phage_integrase"/>
    <property type="match status" value="1"/>
</dbReference>
<dbReference type="GO" id="GO:0006310">
    <property type="term" value="P:DNA recombination"/>
    <property type="evidence" value="ECO:0007669"/>
    <property type="project" value="UniProtKB-KW"/>
</dbReference>
<keyword evidence="2" id="KW-0238">DNA-binding</keyword>
<dbReference type="AlphaFoldDB" id="A0A1E3R334"/>
<dbReference type="EMBL" id="MIGZ01000298">
    <property type="protein sequence ID" value="ODQ84330.1"/>
    <property type="molecule type" value="Genomic_DNA"/>
</dbReference>
<sequence length="470" mass="51586">MARIQKRTRANGKPVYIVKWRTPDGRDRSKGGFATRKEASDYGTRAEGSKLRGVEFDPKSGEVLFRQAAQDWLKSRADLKVTTHGGYRAMFAPAEKRRGDGKVLGIDPVFGGWPVNRITREYIQEWVQRMIDAGKKPSTVRHAFFAVRMVLAQAVADGRLAANPAEYVKIPSESGRHGGKPGVVDDPAQFLTAAQVAALVGATPWPYNVLVHVAAWSGLRAAELGGLQVGDVELPEVNLNPSVPSKPGVLRVERTARIVGTEMTYLAPKTKGSRRRVPLTADTTAMLRDYLALHPRRNEPDAPLFPHFALVAQRPTGKRALDADGKPVDRAHKAKALRNASALAGLSVEEAEARLTLDWSRMLQHGGWYKAVYRPAVLRANRLYPSAAISPALRFHSLRHTYASLCVAAGLEPLEVSRFMGHAHIGTTLGIYTHLFSTDDHSDAMRRLGAMGQPADSENIILLRRPMAQS</sequence>
<name>A0A1E3R334_9MYCO</name>
<evidence type="ECO:0000256" key="2">
    <source>
        <dbReference type="ARBA" id="ARBA00023125"/>
    </source>
</evidence>
<reference evidence="7" key="1">
    <citation type="submission" date="2016-09" db="EMBL/GenBank/DDBJ databases">
        <authorList>
            <person name="Greninger A.L."/>
            <person name="Jerome K.R."/>
            <person name="Mcnair B."/>
            <person name="Wallis C."/>
            <person name="Fang F."/>
        </authorList>
    </citation>
    <scope>NUCLEOTIDE SEQUENCE [LARGE SCALE GENOMIC DNA]</scope>
    <source>
        <strain evidence="7">M7</strain>
    </source>
</reference>
<dbReference type="RefSeq" id="WP_069408162.1">
    <property type="nucleotide sequence ID" value="NZ_MIGZ01000298.1"/>
</dbReference>
<accession>A0A1E3R334</accession>
<dbReference type="InterPro" id="IPR002104">
    <property type="entry name" value="Integrase_catalytic"/>
</dbReference>
<dbReference type="InterPro" id="IPR013762">
    <property type="entry name" value="Integrase-like_cat_sf"/>
</dbReference>
<dbReference type="Gene3D" id="1.10.443.10">
    <property type="entry name" value="Intergrase catalytic core"/>
    <property type="match status" value="1"/>
</dbReference>
<dbReference type="Gene3D" id="1.10.150.130">
    <property type="match status" value="1"/>
</dbReference>
<comment type="caution">
    <text evidence="6">The sequence shown here is derived from an EMBL/GenBank/DDBJ whole genome shotgun (WGS) entry which is preliminary data.</text>
</comment>
<evidence type="ECO:0000256" key="4">
    <source>
        <dbReference type="SAM" id="MobiDB-lite"/>
    </source>
</evidence>
<gene>
    <name evidence="6" type="ORF">BHQ17_27650</name>
</gene>
<dbReference type="GO" id="GO:0015074">
    <property type="term" value="P:DNA integration"/>
    <property type="evidence" value="ECO:0007669"/>
    <property type="project" value="InterPro"/>
</dbReference>
<comment type="similarity">
    <text evidence="1">Belongs to the 'phage' integrase family.</text>
</comment>
<dbReference type="Proteomes" id="UP000094243">
    <property type="component" value="Unassembled WGS sequence"/>
</dbReference>
<feature type="compositionally biased region" description="Basic and acidic residues" evidence="4">
    <location>
        <begin position="23"/>
        <end position="40"/>
    </location>
</feature>
<evidence type="ECO:0000313" key="7">
    <source>
        <dbReference type="Proteomes" id="UP000094243"/>
    </source>
</evidence>
<feature type="region of interest" description="Disordered" evidence="4">
    <location>
        <begin position="23"/>
        <end position="42"/>
    </location>
</feature>
<evidence type="ECO:0000256" key="3">
    <source>
        <dbReference type="ARBA" id="ARBA00023172"/>
    </source>
</evidence>
<evidence type="ECO:0000313" key="6">
    <source>
        <dbReference type="EMBL" id="ODQ84330.1"/>
    </source>
</evidence>
<organism evidence="6 7">
    <name type="scientific">Mycolicibacterium holsaticum</name>
    <dbReference type="NCBI Taxonomy" id="152142"/>
    <lineage>
        <taxon>Bacteria</taxon>
        <taxon>Bacillati</taxon>
        <taxon>Actinomycetota</taxon>
        <taxon>Actinomycetes</taxon>
        <taxon>Mycobacteriales</taxon>
        <taxon>Mycobacteriaceae</taxon>
        <taxon>Mycolicibacterium</taxon>
    </lineage>
</organism>
<evidence type="ECO:0000259" key="5">
    <source>
        <dbReference type="PROSITE" id="PS51898"/>
    </source>
</evidence>
<dbReference type="InterPro" id="IPR011010">
    <property type="entry name" value="DNA_brk_join_enz"/>
</dbReference>